<name>A0A370THA5_9HELO</name>
<dbReference type="OrthoDB" id="5423857at2759"/>
<accession>A0A370THA5</accession>
<comment type="caution">
    <text evidence="2">The sequence shown here is derived from an EMBL/GenBank/DDBJ whole genome shotgun (WGS) entry which is preliminary data.</text>
</comment>
<dbReference type="GeneID" id="43600556"/>
<organism evidence="2 3">
    <name type="scientific">Venustampulla echinocandica</name>
    <dbReference type="NCBI Taxonomy" id="2656787"/>
    <lineage>
        <taxon>Eukaryota</taxon>
        <taxon>Fungi</taxon>
        <taxon>Dikarya</taxon>
        <taxon>Ascomycota</taxon>
        <taxon>Pezizomycotina</taxon>
        <taxon>Leotiomycetes</taxon>
        <taxon>Helotiales</taxon>
        <taxon>Pleuroascaceae</taxon>
        <taxon>Venustampulla</taxon>
    </lineage>
</organism>
<dbReference type="RefSeq" id="XP_031867561.1">
    <property type="nucleotide sequence ID" value="XM_032016330.1"/>
</dbReference>
<proteinExistence type="predicted"/>
<sequence length="218" mass="24858">MYSYLAPNASSEDRFSEHTSQASPTSILLTRDLAAYTDPELDQYLAVNRGQISVEDPHTLKQDTALLQRLSRARAGPNDTVQSYPIDLDYLTARLRHDKDIGFAKRHQPRYDEAWRKLLGSRILKPLEVEEIICNIDSAFQRAGEEYRAEKAVTVARSAVKPGKRAIIDLRRFNLAQRESQQRLTATQSKLNAAMQSLQLAKRWNDLIDEFRKNTGKA</sequence>
<reference evidence="2 3" key="1">
    <citation type="journal article" date="2018" name="IMA Fungus">
        <title>IMA Genome-F 9: Draft genome sequence of Annulohypoxylon stygium, Aspergillus mulundensis, Berkeleyomyces basicola (syn. Thielaviopsis basicola), Ceratocystis smalleyi, two Cercospora beticola strains, Coleophoma cylindrospora, Fusarium fracticaudum, Phialophora cf. hyalina, and Morchella septimelata.</title>
        <authorList>
            <person name="Wingfield B.D."/>
            <person name="Bills G.F."/>
            <person name="Dong Y."/>
            <person name="Huang W."/>
            <person name="Nel W.J."/>
            <person name="Swalarsk-Parry B.S."/>
            <person name="Vaghefi N."/>
            <person name="Wilken P.M."/>
            <person name="An Z."/>
            <person name="de Beer Z.W."/>
            <person name="De Vos L."/>
            <person name="Chen L."/>
            <person name="Duong T.A."/>
            <person name="Gao Y."/>
            <person name="Hammerbacher A."/>
            <person name="Kikkert J.R."/>
            <person name="Li Y."/>
            <person name="Li H."/>
            <person name="Li K."/>
            <person name="Li Q."/>
            <person name="Liu X."/>
            <person name="Ma X."/>
            <person name="Naidoo K."/>
            <person name="Pethybridge S.J."/>
            <person name="Sun J."/>
            <person name="Steenkamp E.T."/>
            <person name="van der Nest M.A."/>
            <person name="van Wyk S."/>
            <person name="Wingfield M.J."/>
            <person name="Xiong C."/>
            <person name="Yue Q."/>
            <person name="Zhang X."/>
        </authorList>
    </citation>
    <scope>NUCLEOTIDE SEQUENCE [LARGE SCALE GENOMIC DNA]</scope>
    <source>
        <strain evidence="2 3">BP 5553</strain>
    </source>
</reference>
<dbReference type="Proteomes" id="UP000254866">
    <property type="component" value="Unassembled WGS sequence"/>
</dbReference>
<evidence type="ECO:0000313" key="3">
    <source>
        <dbReference type="Proteomes" id="UP000254866"/>
    </source>
</evidence>
<keyword evidence="3" id="KW-1185">Reference proteome</keyword>
<evidence type="ECO:0000313" key="2">
    <source>
        <dbReference type="EMBL" id="RDL34579.1"/>
    </source>
</evidence>
<feature type="region of interest" description="Disordered" evidence="1">
    <location>
        <begin position="1"/>
        <end position="21"/>
    </location>
</feature>
<gene>
    <name evidence="2" type="ORF">BP5553_07707</name>
</gene>
<dbReference type="AlphaFoldDB" id="A0A370THA5"/>
<dbReference type="STRING" id="2656787.A0A370THA5"/>
<dbReference type="EMBL" id="NPIC01000007">
    <property type="protein sequence ID" value="RDL34579.1"/>
    <property type="molecule type" value="Genomic_DNA"/>
</dbReference>
<protein>
    <submittedName>
        <fullName evidence="2">Uncharacterized protein</fullName>
    </submittedName>
</protein>
<evidence type="ECO:0000256" key="1">
    <source>
        <dbReference type="SAM" id="MobiDB-lite"/>
    </source>
</evidence>